<dbReference type="InterPro" id="IPR014214">
    <property type="entry name" value="Dipicolinic_acid_synth_B"/>
</dbReference>
<dbReference type="NCBIfam" id="NF006161">
    <property type="entry name" value="PRK08305.1"/>
    <property type="match status" value="1"/>
</dbReference>
<gene>
    <name evidence="2" type="ORF">LY60_01308</name>
</gene>
<dbReference type="RefSeq" id="WP_145081517.1">
    <property type="nucleotide sequence ID" value="NZ_DAMBUX010000015.1"/>
</dbReference>
<accession>A0A562JE18</accession>
<keyword evidence="3" id="KW-1185">Reference proteome</keyword>
<dbReference type="SUPFAM" id="SSF52507">
    <property type="entry name" value="Homo-oligomeric flavin-containing Cys decarboxylases, HFCD"/>
    <property type="match status" value="1"/>
</dbReference>
<dbReference type="AlphaFoldDB" id="A0A562JE18"/>
<dbReference type="PIRSF" id="PIRSF001390">
    <property type="entry name" value="Dipicolinate_synth_subunit_B"/>
    <property type="match status" value="1"/>
</dbReference>
<comment type="caution">
    <text evidence="2">The sequence shown here is derived from an EMBL/GenBank/DDBJ whole genome shotgun (WGS) entry which is preliminary data.</text>
</comment>
<dbReference type="Gene3D" id="3.40.50.1950">
    <property type="entry name" value="Flavin prenyltransferase-like"/>
    <property type="match status" value="1"/>
</dbReference>
<name>A0A562JE18_9FIRM</name>
<dbReference type="GO" id="GO:0003824">
    <property type="term" value="F:catalytic activity"/>
    <property type="evidence" value="ECO:0007669"/>
    <property type="project" value="InterPro"/>
</dbReference>
<proteinExistence type="predicted"/>
<reference evidence="2 3" key="1">
    <citation type="submission" date="2019-07" db="EMBL/GenBank/DDBJ databases">
        <title>Genomic Encyclopedia of Type Strains, Phase I: the one thousand microbial genomes (KMG-I) project.</title>
        <authorList>
            <person name="Kyrpides N."/>
        </authorList>
    </citation>
    <scope>NUCLEOTIDE SEQUENCE [LARGE SCALE GENOMIC DNA]</scope>
    <source>
        <strain evidence="2 3">DSM 13558</strain>
    </source>
</reference>
<sequence length="192" mass="20752">MSIEGLKIGFALTGSYCNFSNVFPVIKDLASKGADIYPIISHSVDAYDTRFGTAQEWKNKLKEITGKEIIKSIVDAEPIGPKLKLDVLVVAPCTGNTTAKLANAITDTSVTMACKAHLRNQRPLVLAIATNDGLGANAKNIGLLLNTRNIYFVPFGQDDAANKPNSLIAKFDMIEETIEAAILGERYQPILV</sequence>
<protein>
    <submittedName>
        <fullName evidence="2">Dipicolinate synthase subunit B</fullName>
    </submittedName>
</protein>
<dbReference type="Proteomes" id="UP000315343">
    <property type="component" value="Unassembled WGS sequence"/>
</dbReference>
<evidence type="ECO:0000259" key="1">
    <source>
        <dbReference type="Pfam" id="PF02441"/>
    </source>
</evidence>
<evidence type="ECO:0000313" key="3">
    <source>
        <dbReference type="Proteomes" id="UP000315343"/>
    </source>
</evidence>
<organism evidence="2 3">
    <name type="scientific">Sedimentibacter saalensis</name>
    <dbReference type="NCBI Taxonomy" id="130788"/>
    <lineage>
        <taxon>Bacteria</taxon>
        <taxon>Bacillati</taxon>
        <taxon>Bacillota</taxon>
        <taxon>Tissierellia</taxon>
        <taxon>Sedimentibacter</taxon>
    </lineage>
</organism>
<dbReference type="OrthoDB" id="9792688at2"/>
<dbReference type="NCBIfam" id="TIGR02852">
    <property type="entry name" value="spore_dpaB"/>
    <property type="match status" value="1"/>
</dbReference>
<feature type="domain" description="Flavoprotein" evidence="1">
    <location>
        <begin position="7"/>
        <end position="167"/>
    </location>
</feature>
<dbReference type="InterPro" id="IPR036551">
    <property type="entry name" value="Flavin_trans-like"/>
</dbReference>
<dbReference type="Pfam" id="PF02441">
    <property type="entry name" value="Flavoprotein"/>
    <property type="match status" value="1"/>
</dbReference>
<dbReference type="InterPro" id="IPR003382">
    <property type="entry name" value="Flavoprotein"/>
</dbReference>
<evidence type="ECO:0000313" key="2">
    <source>
        <dbReference type="EMBL" id="TWH81556.1"/>
    </source>
</evidence>
<dbReference type="EMBL" id="VLKH01000003">
    <property type="protein sequence ID" value="TWH81556.1"/>
    <property type="molecule type" value="Genomic_DNA"/>
</dbReference>